<dbReference type="SUPFAM" id="SSF56672">
    <property type="entry name" value="DNA/RNA polymerases"/>
    <property type="match status" value="1"/>
</dbReference>
<dbReference type="InterPro" id="IPR043502">
    <property type="entry name" value="DNA/RNA_pol_sf"/>
</dbReference>
<dbReference type="CDD" id="cd09272">
    <property type="entry name" value="RNase_HI_RT_Ty1"/>
    <property type="match status" value="1"/>
</dbReference>
<dbReference type="PANTHER" id="PTHR11439:SF463">
    <property type="entry name" value="REVERSE TRANSCRIPTASE TY1_COPIA-TYPE DOMAIN-CONTAINING PROTEIN"/>
    <property type="match status" value="1"/>
</dbReference>
<dbReference type="Pfam" id="PF07727">
    <property type="entry name" value="RVT_2"/>
    <property type="match status" value="1"/>
</dbReference>
<reference evidence="2" key="1">
    <citation type="submission" date="2020-06" db="EMBL/GenBank/DDBJ databases">
        <authorList>
            <person name="Li T."/>
            <person name="Hu X."/>
            <person name="Zhang T."/>
            <person name="Song X."/>
            <person name="Zhang H."/>
            <person name="Dai N."/>
            <person name="Sheng W."/>
            <person name="Hou X."/>
            <person name="Wei L."/>
        </authorList>
    </citation>
    <scope>NUCLEOTIDE SEQUENCE</scope>
    <source>
        <strain evidence="2">G02</strain>
        <tissue evidence="2">Leaf</tissue>
    </source>
</reference>
<proteinExistence type="predicted"/>
<gene>
    <name evidence="2" type="ORF">Sradi_4383400</name>
</gene>
<dbReference type="AlphaFoldDB" id="A0AAW2NSM8"/>
<sequence>MPCLGFFAFPLVPQLIHLPMRPPLWIFEVEVVVARLGDDETVTHISLLDLNIVSIVDLQTKKTIGGGHECDGLYHLDTTTTPVYVRCLQVPSTTLDDLARPSSLPAAPPSSLSIELENDLPIALRKDAVSCLWVFTLKYQADGSIDRCQADHSVFVQQGLSGIISVVVYVDDILISGSDIKGIEKTKEYLQQHFVTKDMEHPKYFLGIEIAHSKNEAYSDADYVGSRNDRISSFGYCTYFGGNLVTWRSKNQTTVARSSGEAEYRVMAHNASEMMWLKNLLGELGFLYDEPLLMYCDNLTPIHIARNPVFHERTKHLEVDCHFILEAVMSRRICAPSTSLSKQIADVFTKVLGCK</sequence>
<evidence type="ECO:0000259" key="1">
    <source>
        <dbReference type="Pfam" id="PF07727"/>
    </source>
</evidence>
<protein>
    <submittedName>
        <fullName evidence="2">Retrovirus-related Pol polyprotein from transposon RE1</fullName>
    </submittedName>
</protein>
<dbReference type="EMBL" id="JACGWJ010000019">
    <property type="protein sequence ID" value="KAL0345521.1"/>
    <property type="molecule type" value="Genomic_DNA"/>
</dbReference>
<organism evidence="2">
    <name type="scientific">Sesamum radiatum</name>
    <name type="common">Black benniseed</name>
    <dbReference type="NCBI Taxonomy" id="300843"/>
    <lineage>
        <taxon>Eukaryota</taxon>
        <taxon>Viridiplantae</taxon>
        <taxon>Streptophyta</taxon>
        <taxon>Embryophyta</taxon>
        <taxon>Tracheophyta</taxon>
        <taxon>Spermatophyta</taxon>
        <taxon>Magnoliopsida</taxon>
        <taxon>eudicotyledons</taxon>
        <taxon>Gunneridae</taxon>
        <taxon>Pentapetalae</taxon>
        <taxon>asterids</taxon>
        <taxon>lamiids</taxon>
        <taxon>Lamiales</taxon>
        <taxon>Pedaliaceae</taxon>
        <taxon>Sesamum</taxon>
    </lineage>
</organism>
<dbReference type="PANTHER" id="PTHR11439">
    <property type="entry name" value="GAG-POL-RELATED RETROTRANSPOSON"/>
    <property type="match status" value="1"/>
</dbReference>
<name>A0AAW2NSM8_SESRA</name>
<feature type="domain" description="Reverse transcriptase Ty1/copia-type" evidence="1">
    <location>
        <begin position="139"/>
        <end position="224"/>
    </location>
</feature>
<evidence type="ECO:0000313" key="2">
    <source>
        <dbReference type="EMBL" id="KAL0345521.1"/>
    </source>
</evidence>
<dbReference type="InterPro" id="IPR013103">
    <property type="entry name" value="RVT_2"/>
</dbReference>
<comment type="caution">
    <text evidence="2">The sequence shown here is derived from an EMBL/GenBank/DDBJ whole genome shotgun (WGS) entry which is preliminary data.</text>
</comment>
<accession>A0AAW2NSM8</accession>
<reference evidence="2" key="2">
    <citation type="journal article" date="2024" name="Plant">
        <title>Genomic evolution and insights into agronomic trait innovations of Sesamum species.</title>
        <authorList>
            <person name="Miao H."/>
            <person name="Wang L."/>
            <person name="Qu L."/>
            <person name="Liu H."/>
            <person name="Sun Y."/>
            <person name="Le M."/>
            <person name="Wang Q."/>
            <person name="Wei S."/>
            <person name="Zheng Y."/>
            <person name="Lin W."/>
            <person name="Duan Y."/>
            <person name="Cao H."/>
            <person name="Xiong S."/>
            <person name="Wang X."/>
            <person name="Wei L."/>
            <person name="Li C."/>
            <person name="Ma Q."/>
            <person name="Ju M."/>
            <person name="Zhao R."/>
            <person name="Li G."/>
            <person name="Mu C."/>
            <person name="Tian Q."/>
            <person name="Mei H."/>
            <person name="Zhang T."/>
            <person name="Gao T."/>
            <person name="Zhang H."/>
        </authorList>
    </citation>
    <scope>NUCLEOTIDE SEQUENCE</scope>
    <source>
        <strain evidence="2">G02</strain>
    </source>
</reference>